<proteinExistence type="inferred from homology"/>
<protein>
    <submittedName>
        <fullName evidence="6">Aspartate aminotransferase family protein</fullName>
    </submittedName>
</protein>
<evidence type="ECO:0000313" key="6">
    <source>
        <dbReference type="EMBL" id="GGA28271.1"/>
    </source>
</evidence>
<keyword evidence="4 5" id="KW-0663">Pyridoxal phosphate</keyword>
<sequence length="442" mass="47914">MTNHLFYQSRLPRPDLQKAEGIYMWDTAGKRYIDGSSGAMVSNIGHSNPNVLAAMREQMDKSTFGYRLHFQTEPSEALAARISGLTPEGLDRVFFVSGGSEAVESALKMARQYALTQGEAQRYKVISRYPSYHGATLGALAITGYAPMSAPFDPMMKSMPKIPAPRAYLDGMDADDPATGLHYANMLEEKILEEGPSTVLAFIVEPVGGASTGALVPPAGYMQRIREICDQYGVLLIHDEVMTGGGRTGRFFGAEHWDVAPDLIALSKGFGAGYVPLGAMIARNDMVEAVLDAGGFIHGYTYAGNPLACAAGLAVLEEIERQDLVGNAAAMGDALTDRLQALMQRYPVIGDVRGKGLLLAFELMADRNTKAPLPVDLNAHSRLVDIAYENGLIIYSRRTRGGLSGDHFLVCPPMSVNEPQLDEIAEILERSMQQFMAENPTL</sequence>
<organism evidence="6 7">
    <name type="scientific">Neptunicoccus cionae</name>
    <dbReference type="NCBI Taxonomy" id="2035344"/>
    <lineage>
        <taxon>Bacteria</taxon>
        <taxon>Pseudomonadati</taxon>
        <taxon>Pseudomonadota</taxon>
        <taxon>Alphaproteobacteria</taxon>
        <taxon>Rhodobacterales</taxon>
        <taxon>Paracoccaceae</taxon>
        <taxon>Neptunicoccus</taxon>
    </lineage>
</organism>
<dbReference type="Gene3D" id="3.40.640.10">
    <property type="entry name" value="Type I PLP-dependent aspartate aminotransferase-like (Major domain)"/>
    <property type="match status" value="1"/>
</dbReference>
<reference evidence="6" key="1">
    <citation type="journal article" date="2014" name="Int. J. Syst. Evol. Microbiol.">
        <title>Complete genome sequence of Corynebacterium casei LMG S-19264T (=DSM 44701T), isolated from a smear-ripened cheese.</title>
        <authorList>
            <consortium name="US DOE Joint Genome Institute (JGI-PGF)"/>
            <person name="Walter F."/>
            <person name="Albersmeier A."/>
            <person name="Kalinowski J."/>
            <person name="Ruckert C."/>
        </authorList>
    </citation>
    <scope>NUCLEOTIDE SEQUENCE</scope>
    <source>
        <strain evidence="6">CGMCC 1.15880</strain>
    </source>
</reference>
<dbReference type="CDD" id="cd00610">
    <property type="entry name" value="OAT_like"/>
    <property type="match status" value="1"/>
</dbReference>
<keyword evidence="3 6" id="KW-0808">Transferase</keyword>
<dbReference type="Proteomes" id="UP000628017">
    <property type="component" value="Unassembled WGS sequence"/>
</dbReference>
<name>A0A916R261_9RHOB</name>
<dbReference type="PANTHER" id="PTHR43094:SF1">
    <property type="entry name" value="AMINOTRANSFERASE CLASS-III"/>
    <property type="match status" value="1"/>
</dbReference>
<dbReference type="PROSITE" id="PS00600">
    <property type="entry name" value="AA_TRANSFER_CLASS_3"/>
    <property type="match status" value="1"/>
</dbReference>
<dbReference type="PIRSF" id="PIRSF000521">
    <property type="entry name" value="Transaminase_4ab_Lys_Orn"/>
    <property type="match status" value="1"/>
</dbReference>
<evidence type="ECO:0000256" key="4">
    <source>
        <dbReference type="ARBA" id="ARBA00022898"/>
    </source>
</evidence>
<evidence type="ECO:0000256" key="3">
    <source>
        <dbReference type="ARBA" id="ARBA00022576"/>
    </source>
</evidence>
<dbReference type="EMBL" id="BMKA01000005">
    <property type="protein sequence ID" value="GGA28271.1"/>
    <property type="molecule type" value="Genomic_DNA"/>
</dbReference>
<keyword evidence="7" id="KW-1185">Reference proteome</keyword>
<dbReference type="InterPro" id="IPR049704">
    <property type="entry name" value="Aminotrans_3_PPA_site"/>
</dbReference>
<dbReference type="GO" id="GO:0008483">
    <property type="term" value="F:transaminase activity"/>
    <property type="evidence" value="ECO:0007669"/>
    <property type="project" value="UniProtKB-KW"/>
</dbReference>
<dbReference type="InterPro" id="IPR005814">
    <property type="entry name" value="Aminotrans_3"/>
</dbReference>
<dbReference type="RefSeq" id="WP_188677591.1">
    <property type="nucleotide sequence ID" value="NZ_BMKA01000005.1"/>
</dbReference>
<comment type="caution">
    <text evidence="6">The sequence shown here is derived from an EMBL/GenBank/DDBJ whole genome shotgun (WGS) entry which is preliminary data.</text>
</comment>
<evidence type="ECO:0000313" key="7">
    <source>
        <dbReference type="Proteomes" id="UP000628017"/>
    </source>
</evidence>
<accession>A0A916R261</accession>
<keyword evidence="3 6" id="KW-0032">Aminotransferase</keyword>
<gene>
    <name evidence="6" type="ORF">GCM10011498_31690</name>
</gene>
<dbReference type="Gene3D" id="3.90.1150.10">
    <property type="entry name" value="Aspartate Aminotransferase, domain 1"/>
    <property type="match status" value="1"/>
</dbReference>
<dbReference type="GO" id="GO:0030170">
    <property type="term" value="F:pyridoxal phosphate binding"/>
    <property type="evidence" value="ECO:0007669"/>
    <property type="project" value="InterPro"/>
</dbReference>
<dbReference type="InterPro" id="IPR015421">
    <property type="entry name" value="PyrdxlP-dep_Trfase_major"/>
</dbReference>
<comment type="cofactor">
    <cofactor evidence="1">
        <name>pyridoxal 5'-phosphate</name>
        <dbReference type="ChEBI" id="CHEBI:597326"/>
    </cofactor>
</comment>
<evidence type="ECO:0000256" key="1">
    <source>
        <dbReference type="ARBA" id="ARBA00001933"/>
    </source>
</evidence>
<dbReference type="PANTHER" id="PTHR43094">
    <property type="entry name" value="AMINOTRANSFERASE"/>
    <property type="match status" value="1"/>
</dbReference>
<reference evidence="6" key="2">
    <citation type="submission" date="2020-09" db="EMBL/GenBank/DDBJ databases">
        <authorList>
            <person name="Sun Q."/>
            <person name="Zhou Y."/>
        </authorList>
    </citation>
    <scope>NUCLEOTIDE SEQUENCE</scope>
    <source>
        <strain evidence="6">CGMCC 1.15880</strain>
    </source>
</reference>
<comment type="similarity">
    <text evidence="2 5">Belongs to the class-III pyridoxal-phosphate-dependent aminotransferase family.</text>
</comment>
<dbReference type="InterPro" id="IPR015424">
    <property type="entry name" value="PyrdxlP-dep_Trfase"/>
</dbReference>
<evidence type="ECO:0000256" key="5">
    <source>
        <dbReference type="RuleBase" id="RU003560"/>
    </source>
</evidence>
<dbReference type="FunFam" id="3.40.640.10:FF:000004">
    <property type="entry name" value="Acetylornithine aminotransferase"/>
    <property type="match status" value="1"/>
</dbReference>
<dbReference type="Pfam" id="PF00202">
    <property type="entry name" value="Aminotran_3"/>
    <property type="match status" value="1"/>
</dbReference>
<dbReference type="InterPro" id="IPR015422">
    <property type="entry name" value="PyrdxlP-dep_Trfase_small"/>
</dbReference>
<dbReference type="SUPFAM" id="SSF53383">
    <property type="entry name" value="PLP-dependent transferases"/>
    <property type="match status" value="1"/>
</dbReference>
<dbReference type="AlphaFoldDB" id="A0A916R261"/>
<evidence type="ECO:0000256" key="2">
    <source>
        <dbReference type="ARBA" id="ARBA00008954"/>
    </source>
</evidence>